<reference evidence="1 2" key="1">
    <citation type="journal article" date="2018" name="Front. Plant Sci.">
        <title>Red Clover (Trifolium pratense) and Zigzag Clover (T. medium) - A Picture of Genomic Similarities and Differences.</title>
        <authorList>
            <person name="Dluhosova J."/>
            <person name="Istvanek J."/>
            <person name="Nedelnik J."/>
            <person name="Repkova J."/>
        </authorList>
    </citation>
    <scope>NUCLEOTIDE SEQUENCE [LARGE SCALE GENOMIC DNA]</scope>
    <source>
        <strain evidence="2">cv. 10/8</strain>
        <tissue evidence="1">Leaf</tissue>
    </source>
</reference>
<protein>
    <submittedName>
        <fullName evidence="1">Uncharacterized protein</fullName>
    </submittedName>
</protein>
<comment type="caution">
    <text evidence="1">The sequence shown here is derived from an EMBL/GenBank/DDBJ whole genome shotgun (WGS) entry which is preliminary data.</text>
</comment>
<proteinExistence type="predicted"/>
<dbReference type="EMBL" id="LXQA011022765">
    <property type="protein sequence ID" value="MCI81592.1"/>
    <property type="molecule type" value="Genomic_DNA"/>
</dbReference>
<dbReference type="Proteomes" id="UP000265520">
    <property type="component" value="Unassembled WGS sequence"/>
</dbReference>
<evidence type="ECO:0000313" key="2">
    <source>
        <dbReference type="Proteomes" id="UP000265520"/>
    </source>
</evidence>
<feature type="non-terminal residue" evidence="1">
    <location>
        <position position="37"/>
    </location>
</feature>
<sequence>MGLVAERARRQCSPGLASDLKFSGVCRQMLAERGLAR</sequence>
<evidence type="ECO:0000313" key="1">
    <source>
        <dbReference type="EMBL" id="MCI81592.1"/>
    </source>
</evidence>
<keyword evidence="2" id="KW-1185">Reference proteome</keyword>
<name>A0A392V2G2_9FABA</name>
<dbReference type="AlphaFoldDB" id="A0A392V2G2"/>
<organism evidence="1 2">
    <name type="scientific">Trifolium medium</name>
    <dbReference type="NCBI Taxonomy" id="97028"/>
    <lineage>
        <taxon>Eukaryota</taxon>
        <taxon>Viridiplantae</taxon>
        <taxon>Streptophyta</taxon>
        <taxon>Embryophyta</taxon>
        <taxon>Tracheophyta</taxon>
        <taxon>Spermatophyta</taxon>
        <taxon>Magnoliopsida</taxon>
        <taxon>eudicotyledons</taxon>
        <taxon>Gunneridae</taxon>
        <taxon>Pentapetalae</taxon>
        <taxon>rosids</taxon>
        <taxon>fabids</taxon>
        <taxon>Fabales</taxon>
        <taxon>Fabaceae</taxon>
        <taxon>Papilionoideae</taxon>
        <taxon>50 kb inversion clade</taxon>
        <taxon>NPAAA clade</taxon>
        <taxon>Hologalegina</taxon>
        <taxon>IRL clade</taxon>
        <taxon>Trifolieae</taxon>
        <taxon>Trifolium</taxon>
    </lineage>
</organism>
<accession>A0A392V2G2</accession>